<dbReference type="Proteomes" id="UP000663846">
    <property type="component" value="Unassembled WGS sequence"/>
</dbReference>
<evidence type="ECO:0000313" key="3">
    <source>
        <dbReference type="Proteomes" id="UP000663846"/>
    </source>
</evidence>
<accession>A0A8H3BED6</accession>
<dbReference type="EMBL" id="CAJMWS010000617">
    <property type="protein sequence ID" value="CAE6455354.1"/>
    <property type="molecule type" value="Genomic_DNA"/>
</dbReference>
<comment type="caution">
    <text evidence="2">The sequence shown here is derived from an EMBL/GenBank/DDBJ whole genome shotgun (WGS) entry which is preliminary data.</text>
</comment>
<gene>
    <name evidence="2" type="ORF">RDB_LOCUS151554</name>
</gene>
<feature type="compositionally biased region" description="Polar residues" evidence="1">
    <location>
        <begin position="1174"/>
        <end position="1203"/>
    </location>
</feature>
<feature type="compositionally biased region" description="Low complexity" evidence="1">
    <location>
        <begin position="989"/>
        <end position="1004"/>
    </location>
</feature>
<feature type="compositionally biased region" description="Low complexity" evidence="1">
    <location>
        <begin position="1113"/>
        <end position="1125"/>
    </location>
</feature>
<feature type="compositionally biased region" description="Low complexity" evidence="1">
    <location>
        <begin position="501"/>
        <end position="512"/>
    </location>
</feature>
<feature type="compositionally biased region" description="Acidic residues" evidence="1">
    <location>
        <begin position="1161"/>
        <end position="1172"/>
    </location>
</feature>
<organism evidence="2 3">
    <name type="scientific">Rhizoctonia solani</name>
    <dbReference type="NCBI Taxonomy" id="456999"/>
    <lineage>
        <taxon>Eukaryota</taxon>
        <taxon>Fungi</taxon>
        <taxon>Dikarya</taxon>
        <taxon>Basidiomycota</taxon>
        <taxon>Agaricomycotina</taxon>
        <taxon>Agaricomycetes</taxon>
        <taxon>Cantharellales</taxon>
        <taxon>Ceratobasidiaceae</taxon>
        <taxon>Rhizoctonia</taxon>
    </lineage>
</organism>
<feature type="region of interest" description="Disordered" evidence="1">
    <location>
        <begin position="842"/>
        <end position="897"/>
    </location>
</feature>
<feature type="compositionally biased region" description="Polar residues" evidence="1">
    <location>
        <begin position="1005"/>
        <end position="1015"/>
    </location>
</feature>
<feature type="region of interest" description="Disordered" evidence="1">
    <location>
        <begin position="680"/>
        <end position="738"/>
    </location>
</feature>
<name>A0A8H3BED6_9AGAM</name>
<feature type="compositionally biased region" description="Polar residues" evidence="1">
    <location>
        <begin position="56"/>
        <end position="94"/>
    </location>
</feature>
<feature type="compositionally biased region" description="Low complexity" evidence="1">
    <location>
        <begin position="292"/>
        <end position="317"/>
    </location>
</feature>
<feature type="region of interest" description="Disordered" evidence="1">
    <location>
        <begin position="1161"/>
        <end position="1213"/>
    </location>
</feature>
<feature type="region of interest" description="Disordered" evidence="1">
    <location>
        <begin position="1111"/>
        <end position="1144"/>
    </location>
</feature>
<evidence type="ECO:0000256" key="1">
    <source>
        <dbReference type="SAM" id="MobiDB-lite"/>
    </source>
</evidence>
<feature type="region of interest" description="Disordered" evidence="1">
    <location>
        <begin position="973"/>
        <end position="1098"/>
    </location>
</feature>
<feature type="compositionally biased region" description="Polar residues" evidence="1">
    <location>
        <begin position="1053"/>
        <end position="1065"/>
    </location>
</feature>
<dbReference type="AlphaFoldDB" id="A0A8H3BED6"/>
<feature type="compositionally biased region" description="Low complexity" evidence="1">
    <location>
        <begin position="1074"/>
        <end position="1091"/>
    </location>
</feature>
<feature type="region of interest" description="Disordered" evidence="1">
    <location>
        <begin position="757"/>
        <end position="780"/>
    </location>
</feature>
<reference evidence="2" key="1">
    <citation type="submission" date="2021-01" db="EMBL/GenBank/DDBJ databases">
        <authorList>
            <person name="Kaushik A."/>
        </authorList>
    </citation>
    <scope>NUCLEOTIDE SEQUENCE</scope>
    <source>
        <strain evidence="2">AG1-1C</strain>
    </source>
</reference>
<sequence length="1213" mass="129289">MSGILWSRRPSDGTVGSNSGGSNHVPRPRTTSGGGIGVISSVLGLSKIKSRERLRNNGTSSVPSRSSNRQTVVSTESGSSDVWPNEPTTPSSASDTKRSFQGIGMSGVGLGVGDDPFAREPVFVSKESPAPSLASFPDPPQPRRQWPAPATQRNGSTGPALLLDPGPSRHLHPPSVSPRSSTLMLSPRSSRPSSPNRSRSTSASSSLNPPSGEKSPRTPPPIISCVSPADMHAHAVAAEHSWGPDEMSIYDVGADVDIRSRHYEPNSRHAHEMHRPEDVPAIRRGQSAHAVLASGSSSRLPPAPRLLHSASSSHLSSTTYPQSPPANSHLSTNSPHHAGRAGSSATSGMGSMTALASGIVKGLEDESSSASGSERRKGPPKRPSKSLLREQPSSSSLANHIQPPRRKESLVGLQGNGSDAGRSPASVARSLEPPRSPEGVIRSLGPTPRSPELTPNVSPPRPRTASSPGRSRPPKSPPRHRTLTSPGSPPARYAHCPPAGFSPSSPPSSLFPHSPPSFFPHSSPPTRLAFPPTHRLSEDSEDLDNYEFTIAPTIQETDAYSISLSELGVTLNEEEDLWSEKSLTFNHADSSRNALSNRRPPPSPTNLPFMAGNAGRRLGRDMVYPSGVHTIPIADLAGLRGLATLGEDLVVGNEEDAVVGRSSVVIGRLNRDVPGVDLDASTWARDGPSGSMSTREYTSFTKDETPTGSSPSPVNPLERISSVSTGTSSCSSMAPEKLPPQTVTSYVAFSRHARTESHSDSELDFDSPLAKSKPTRHHHVKSTQTAIAWRCGSGNHEKCCGTRSLQQGHNTGKFKCCAERTPSGKIPRCCASFIGMPCERQRVSSTSSASVSDLKRQRSLHFPNLPAHAAPSASGGKRSRFFRPHTSHGKSTSSTLMDEDLKAMIGLKPSREDPGPQSPMPEGCATIAPVSVASPPTSPVGKQEFQARPIISPSKLNNHLKETLVTALPVSIPDPVKSPKLGPVRGRSDTTTTAATTDTSTSASVRSVLTNQSDDSPAPMKKLFPPRPRRNQNVSLPTMTTTQSIPPPRRYVQSITTVVHPSGSTRPLPPPRSPVSGAGFSSLSSGPSGSALPPPSRVVHGRINAQPIVSFISSRSAPSPAPANAGLRHRSSRESYESSRTVRRERSIPLLREMSFLEFEEEVSEEEEEDLVEPQQQQRSEWTRPALQQTQSFLDLSSRQSGDTMRENMAMFS</sequence>
<feature type="region of interest" description="Disordered" evidence="1">
    <location>
        <begin position="1"/>
        <end position="222"/>
    </location>
</feature>
<feature type="region of interest" description="Disordered" evidence="1">
    <location>
        <begin position="290"/>
        <end position="543"/>
    </location>
</feature>
<feature type="compositionally biased region" description="Polar residues" evidence="1">
    <location>
        <begin position="318"/>
        <end position="335"/>
    </location>
</feature>
<protein>
    <submittedName>
        <fullName evidence="2">Uncharacterized protein</fullName>
    </submittedName>
</protein>
<feature type="compositionally biased region" description="Polar residues" evidence="1">
    <location>
        <begin position="690"/>
        <end position="712"/>
    </location>
</feature>
<feature type="compositionally biased region" description="Basic and acidic residues" evidence="1">
    <location>
        <begin position="1132"/>
        <end position="1144"/>
    </location>
</feature>
<feature type="compositionally biased region" description="Low complexity" evidence="1">
    <location>
        <begin position="177"/>
        <end position="211"/>
    </location>
</feature>
<feature type="compositionally biased region" description="Low complexity" evidence="1">
    <location>
        <begin position="721"/>
        <end position="732"/>
    </location>
</feature>
<evidence type="ECO:0000313" key="2">
    <source>
        <dbReference type="EMBL" id="CAE6455354.1"/>
    </source>
</evidence>
<feature type="compositionally biased region" description="Polar residues" evidence="1">
    <location>
        <begin position="1031"/>
        <end position="1044"/>
    </location>
</feature>
<feature type="compositionally biased region" description="Basic residues" evidence="1">
    <location>
        <begin position="877"/>
        <end position="888"/>
    </location>
</feature>
<feature type="compositionally biased region" description="Low complexity" evidence="1">
    <location>
        <begin position="143"/>
        <end position="153"/>
    </location>
</feature>
<feature type="compositionally biased region" description="Low complexity" evidence="1">
    <location>
        <begin position="340"/>
        <end position="354"/>
    </location>
</feature>
<proteinExistence type="predicted"/>
<feature type="compositionally biased region" description="Low complexity" evidence="1">
    <location>
        <begin position="843"/>
        <end position="852"/>
    </location>
</feature>